<reference evidence="2 3" key="1">
    <citation type="journal article" date="2021" name="Front. Microbiol.">
        <title>Comprehensive Comparative Genomics and Phenotyping of Methylobacterium Species.</title>
        <authorList>
            <person name="Alessa O."/>
            <person name="Ogura Y."/>
            <person name="Fujitani Y."/>
            <person name="Takami H."/>
            <person name="Hayashi T."/>
            <person name="Sahin N."/>
            <person name="Tani A."/>
        </authorList>
    </citation>
    <scope>NUCLEOTIDE SEQUENCE [LARGE SCALE GENOMIC DNA]</scope>
    <source>
        <strain evidence="2 3">DSM 23679</strain>
    </source>
</reference>
<comment type="caution">
    <text evidence="2">The sequence shown here is derived from an EMBL/GenBank/DDBJ whole genome shotgun (WGS) entry which is preliminary data.</text>
</comment>
<name>A0ABQ4QLZ7_9HYPH</name>
<proteinExistence type="predicted"/>
<feature type="region of interest" description="Disordered" evidence="1">
    <location>
        <begin position="1"/>
        <end position="31"/>
    </location>
</feature>
<gene>
    <name evidence="2" type="ORF">AFCDBAGC_3813</name>
</gene>
<evidence type="ECO:0000313" key="3">
    <source>
        <dbReference type="Proteomes" id="UP001055117"/>
    </source>
</evidence>
<sequence>MSRDQKLTLVNEGDGDRRYDNQIQSSRVYLG</sequence>
<protein>
    <submittedName>
        <fullName evidence="2">Uncharacterized protein</fullName>
    </submittedName>
</protein>
<evidence type="ECO:0000313" key="2">
    <source>
        <dbReference type="EMBL" id="GJD45935.1"/>
    </source>
</evidence>
<dbReference type="Proteomes" id="UP001055117">
    <property type="component" value="Unassembled WGS sequence"/>
</dbReference>
<organism evidence="2 3">
    <name type="scientific">Methylobacterium cerastii</name>
    <dbReference type="NCBI Taxonomy" id="932741"/>
    <lineage>
        <taxon>Bacteria</taxon>
        <taxon>Pseudomonadati</taxon>
        <taxon>Pseudomonadota</taxon>
        <taxon>Alphaproteobacteria</taxon>
        <taxon>Hyphomicrobiales</taxon>
        <taxon>Methylobacteriaceae</taxon>
        <taxon>Methylobacterium</taxon>
    </lineage>
</organism>
<dbReference type="EMBL" id="BPQG01000057">
    <property type="protein sequence ID" value="GJD45935.1"/>
    <property type="molecule type" value="Genomic_DNA"/>
</dbReference>
<keyword evidence="3" id="KW-1185">Reference proteome</keyword>
<evidence type="ECO:0000256" key="1">
    <source>
        <dbReference type="SAM" id="MobiDB-lite"/>
    </source>
</evidence>
<feature type="compositionally biased region" description="Polar residues" evidence="1">
    <location>
        <begin position="21"/>
        <end position="31"/>
    </location>
</feature>
<accession>A0ABQ4QLZ7</accession>